<feature type="region of interest" description="Disordered" evidence="1">
    <location>
        <begin position="262"/>
        <end position="291"/>
    </location>
</feature>
<evidence type="ECO:0000256" key="1">
    <source>
        <dbReference type="SAM" id="MobiDB-lite"/>
    </source>
</evidence>
<dbReference type="InParanoid" id="A0A078AA06"/>
<evidence type="ECO:0000313" key="3">
    <source>
        <dbReference type="Proteomes" id="UP000039865"/>
    </source>
</evidence>
<reference evidence="2 3" key="1">
    <citation type="submission" date="2014-06" db="EMBL/GenBank/DDBJ databases">
        <authorList>
            <person name="Swart Estienne"/>
        </authorList>
    </citation>
    <scope>NUCLEOTIDE SEQUENCE [LARGE SCALE GENOMIC DNA]</scope>
    <source>
        <strain evidence="2 3">130c</strain>
    </source>
</reference>
<organism evidence="2 3">
    <name type="scientific">Stylonychia lemnae</name>
    <name type="common">Ciliate</name>
    <dbReference type="NCBI Taxonomy" id="5949"/>
    <lineage>
        <taxon>Eukaryota</taxon>
        <taxon>Sar</taxon>
        <taxon>Alveolata</taxon>
        <taxon>Ciliophora</taxon>
        <taxon>Intramacronucleata</taxon>
        <taxon>Spirotrichea</taxon>
        <taxon>Stichotrichia</taxon>
        <taxon>Sporadotrichida</taxon>
        <taxon>Oxytrichidae</taxon>
        <taxon>Stylonychinae</taxon>
        <taxon>Stylonychia</taxon>
    </lineage>
</organism>
<sequence>MMNYKNISTISEIDESFDKQALQQKNQRLIKQIDSYLKKRIKSDNKRGLSDNKIQQHNLLSQLNKIDLFQSQINSFSNLKLNSNSKIGMSDQDQINKSINVFESVNDYQMQSNNQNLHDNNGKQNINRKTSKQSKFIDSIRQTIRHEDKSEFNSSRIEDDSFINQDGKYFIPPLRLIKNTAIQNLKDKNLIQQSKIKLQRKKIQPKNHQIDEERQTRDKMMISVHLNKFQNNLNTNRINMMQKSPFKLEQCFEQPSSRKYESIENQSFLRRRDSQKSNSNKSKSKIVDGNPATYRQLMRDVQILKTYRLDNPIKPSQKLKLKDKVYFQSNKTPQNQSTIQDQQFSSRIGSFQKQQRFKYNAQSDYQNTTIDQNFERSQSVQPDNKDINSKKIRLNLRIANSSKAIQQSYSANEINDPSEFSNLDTYNDKTPGRDEIDSGKSHNASRIDIDSWNQNMLSSVDMKQSYYQSLIVDRKNIKKNQFNISTYDQPLKSDRSNKSAIRLQNLTELYNQNSIKRNNQESQRSLLINPNYPNWKRSQQFLNELEQRTLSKEVSLNQINQESRNNDSKIVILQNNKTFESIPEFQTKKKMPLFIRRNGSPNIIV</sequence>
<dbReference type="EMBL" id="CCKQ01007045">
    <property type="protein sequence ID" value="CDW78377.1"/>
    <property type="molecule type" value="Genomic_DNA"/>
</dbReference>
<proteinExistence type="predicted"/>
<accession>A0A078AA06</accession>
<gene>
    <name evidence="2" type="primary">Contig17566.g18684</name>
    <name evidence="2" type="ORF">STYLEM_7354</name>
</gene>
<evidence type="ECO:0000313" key="2">
    <source>
        <dbReference type="EMBL" id="CDW78377.1"/>
    </source>
</evidence>
<feature type="region of interest" description="Disordered" evidence="1">
    <location>
        <begin position="112"/>
        <end position="132"/>
    </location>
</feature>
<protein>
    <submittedName>
        <fullName evidence="2">Uncharacterized protein</fullName>
    </submittedName>
</protein>
<dbReference type="AlphaFoldDB" id="A0A078AA06"/>
<dbReference type="Proteomes" id="UP000039865">
    <property type="component" value="Unassembled WGS sequence"/>
</dbReference>
<keyword evidence="3" id="KW-1185">Reference proteome</keyword>
<name>A0A078AA06_STYLE</name>